<dbReference type="EMBL" id="CP027860">
    <property type="protein sequence ID" value="AVP96950.1"/>
    <property type="molecule type" value="Genomic_DNA"/>
</dbReference>
<reference evidence="1 2" key="2">
    <citation type="submission" date="2018-03" db="EMBL/GenBank/DDBJ databases">
        <authorList>
            <person name="Keele B.F."/>
        </authorList>
    </citation>
    <scope>NUCLEOTIDE SEQUENCE [LARGE SCALE GENOMIC DNA]</scope>
    <source>
        <strain evidence="1 2">D13</strain>
    </source>
</reference>
<proteinExistence type="predicted"/>
<name>A0A2P1PQ38_9GAMM</name>
<protein>
    <submittedName>
        <fullName evidence="1">Uncharacterized protein</fullName>
    </submittedName>
</protein>
<evidence type="ECO:0000313" key="1">
    <source>
        <dbReference type="EMBL" id="AVP96950.1"/>
    </source>
</evidence>
<accession>A0A2P1PQ38</accession>
<sequence>MGACKFAVVRRRSEALLGNKGRIAAVQDASARWSGQTLPDSVRVTWRSGRRRSWRASLSLLLFGME</sequence>
<dbReference type="Proteomes" id="UP000241074">
    <property type="component" value="Chromosome"/>
</dbReference>
<organism evidence="1 2">
    <name type="scientific">Ahniella affigens</name>
    <dbReference type="NCBI Taxonomy" id="2021234"/>
    <lineage>
        <taxon>Bacteria</taxon>
        <taxon>Pseudomonadati</taxon>
        <taxon>Pseudomonadota</taxon>
        <taxon>Gammaproteobacteria</taxon>
        <taxon>Lysobacterales</taxon>
        <taxon>Rhodanobacteraceae</taxon>
        <taxon>Ahniella</taxon>
    </lineage>
</organism>
<evidence type="ECO:0000313" key="2">
    <source>
        <dbReference type="Proteomes" id="UP000241074"/>
    </source>
</evidence>
<reference evidence="1 2" key="1">
    <citation type="submission" date="2018-03" db="EMBL/GenBank/DDBJ databases">
        <title>Ahniella affigens gen. nov., sp. nov., a gammaproteobacterium isolated from sandy soil near a stream.</title>
        <authorList>
            <person name="Ko Y."/>
            <person name="Kim J.-H."/>
        </authorList>
    </citation>
    <scope>NUCLEOTIDE SEQUENCE [LARGE SCALE GENOMIC DNA]</scope>
    <source>
        <strain evidence="1 2">D13</strain>
    </source>
</reference>
<gene>
    <name evidence="1" type="ORF">C7S18_06945</name>
</gene>
<dbReference type="AlphaFoldDB" id="A0A2P1PQ38"/>
<dbReference type="KEGG" id="xba:C7S18_06945"/>
<keyword evidence="2" id="KW-1185">Reference proteome</keyword>